<keyword evidence="4" id="KW-1185">Reference proteome</keyword>
<dbReference type="EMBL" id="CCMZ01000050">
    <property type="protein sequence ID" value="CDX25341.1"/>
    <property type="molecule type" value="Genomic_DNA"/>
</dbReference>
<proteinExistence type="predicted"/>
<accession>A0A090EC36</accession>
<dbReference type="Proteomes" id="UP000045285">
    <property type="component" value="Unassembled WGS sequence"/>
</dbReference>
<gene>
    <name evidence="3" type="ORF">MPL3356_540062</name>
</gene>
<keyword evidence="1" id="KW-0472">Membrane</keyword>
<organism evidence="3 4">
    <name type="scientific">Mesorhizobium plurifarium</name>
    <dbReference type="NCBI Taxonomy" id="69974"/>
    <lineage>
        <taxon>Bacteria</taxon>
        <taxon>Pseudomonadati</taxon>
        <taxon>Pseudomonadota</taxon>
        <taxon>Alphaproteobacteria</taxon>
        <taxon>Hyphomicrobiales</taxon>
        <taxon>Phyllobacteriaceae</taxon>
        <taxon>Mesorhizobium</taxon>
    </lineage>
</organism>
<dbReference type="Gene3D" id="3.40.50.1820">
    <property type="entry name" value="alpha/beta hydrolase"/>
    <property type="match status" value="1"/>
</dbReference>
<dbReference type="GO" id="GO:0016020">
    <property type="term" value="C:membrane"/>
    <property type="evidence" value="ECO:0007669"/>
    <property type="project" value="TreeGrafter"/>
</dbReference>
<dbReference type="AlphaFoldDB" id="A0A090EC36"/>
<protein>
    <recommendedName>
        <fullName evidence="2">AB hydrolase-1 domain-containing protein</fullName>
    </recommendedName>
</protein>
<dbReference type="PANTHER" id="PTHR43798">
    <property type="entry name" value="MONOACYLGLYCEROL LIPASE"/>
    <property type="match status" value="1"/>
</dbReference>
<evidence type="ECO:0000259" key="2">
    <source>
        <dbReference type="Pfam" id="PF00561"/>
    </source>
</evidence>
<keyword evidence="1" id="KW-0812">Transmembrane</keyword>
<feature type="domain" description="AB hydrolase-1" evidence="2">
    <location>
        <begin position="61"/>
        <end position="298"/>
    </location>
</feature>
<feature type="transmembrane region" description="Helical" evidence="1">
    <location>
        <begin position="6"/>
        <end position="26"/>
    </location>
</feature>
<evidence type="ECO:0000313" key="3">
    <source>
        <dbReference type="EMBL" id="CDX25341.1"/>
    </source>
</evidence>
<evidence type="ECO:0000313" key="4">
    <source>
        <dbReference type="Proteomes" id="UP000045285"/>
    </source>
</evidence>
<dbReference type="Pfam" id="PF00561">
    <property type="entry name" value="Abhydrolase_1"/>
    <property type="match status" value="1"/>
</dbReference>
<name>A0A090EC36_MESPL</name>
<sequence>MSRIGSFLVVMVIAMATTIGVAFLLYRNELDRLRDAVGRGSLVVNLDTGPIEYADSGAGIPLLSIHGAGGGFDLGLAIAADLAGGGFRVIAPSRFGYLRTPVPRDASPAAQGDAHAALLSRLNVPKAVVVGVSAGARSAVELALRHPDKVAALILIVPALYSPTSPVSINVSLGNRFAFWAVNVGGDFAWWAAETVAPSILIRFLGVRPALVSVAPQAERERVMSFVRSVEPLSLRFPGIKIDSVPELHELPLKEITAPTMVISARDDLFNTLPAAEFASGKITGAKLIVYDTGGHLLVGHAQQVREAIRGFLEGAGVRP</sequence>
<dbReference type="InterPro" id="IPR050266">
    <property type="entry name" value="AB_hydrolase_sf"/>
</dbReference>
<dbReference type="InterPro" id="IPR029058">
    <property type="entry name" value="AB_hydrolase_fold"/>
</dbReference>
<evidence type="ECO:0000256" key="1">
    <source>
        <dbReference type="SAM" id="Phobius"/>
    </source>
</evidence>
<reference evidence="4" key="1">
    <citation type="submission" date="2014-08" db="EMBL/GenBank/DDBJ databases">
        <authorList>
            <person name="Moulin L."/>
        </authorList>
    </citation>
    <scope>NUCLEOTIDE SEQUENCE [LARGE SCALE GENOMIC DNA]</scope>
</reference>
<dbReference type="PRINTS" id="PR00111">
    <property type="entry name" value="ABHYDROLASE"/>
</dbReference>
<dbReference type="InterPro" id="IPR000073">
    <property type="entry name" value="AB_hydrolase_1"/>
</dbReference>
<dbReference type="PANTHER" id="PTHR43798:SF33">
    <property type="entry name" value="HYDROLASE, PUTATIVE (AFU_ORTHOLOGUE AFUA_2G14860)-RELATED"/>
    <property type="match status" value="1"/>
</dbReference>
<keyword evidence="1" id="KW-1133">Transmembrane helix</keyword>
<dbReference type="SUPFAM" id="SSF53474">
    <property type="entry name" value="alpha/beta-Hydrolases"/>
    <property type="match status" value="1"/>
</dbReference>